<reference evidence="2" key="1">
    <citation type="submission" date="2022-11" db="EMBL/GenBank/DDBJ databases">
        <title>Methylomonas rapida sp. nov., Carotenoid-Producing Obligate Methanotrophs with High Growth Characteristics and Biotechnological Potential.</title>
        <authorList>
            <person name="Tikhonova E.N."/>
            <person name="Suleimanov R.Z."/>
            <person name="Miroshnikov K."/>
            <person name="Oshkin I.Y."/>
            <person name="Belova S.E."/>
            <person name="Danilova O.V."/>
            <person name="Ashikhmin A."/>
            <person name="Konopkin A."/>
            <person name="But S.Y."/>
            <person name="Khmelenina V.N."/>
            <person name="Kuznetsov N."/>
            <person name="Pimenov N.V."/>
            <person name="Dedysh S.N."/>
        </authorList>
    </citation>
    <scope>NUCLEOTIDE SEQUENCE</scope>
    <source>
        <strain evidence="2">MP1</strain>
    </source>
</reference>
<evidence type="ECO:0000313" key="2">
    <source>
        <dbReference type="EMBL" id="WAR42918.1"/>
    </source>
</evidence>
<proteinExistence type="predicted"/>
<keyword evidence="3" id="KW-1185">Reference proteome</keyword>
<dbReference type="SMART" id="SM01040">
    <property type="entry name" value="Bro-N"/>
    <property type="match status" value="1"/>
</dbReference>
<dbReference type="InterPro" id="IPR003497">
    <property type="entry name" value="BRO_N_domain"/>
</dbReference>
<dbReference type="EMBL" id="CP113517">
    <property type="protein sequence ID" value="WAR42918.1"/>
    <property type="molecule type" value="Genomic_DNA"/>
</dbReference>
<evidence type="ECO:0000259" key="1">
    <source>
        <dbReference type="PROSITE" id="PS51750"/>
    </source>
</evidence>
<gene>
    <name evidence="2" type="ORF">NM686_010940</name>
</gene>
<dbReference type="Proteomes" id="UP001162780">
    <property type="component" value="Chromosome"/>
</dbReference>
<dbReference type="Pfam" id="PF10547">
    <property type="entry name" value="P22_AR_N"/>
    <property type="match status" value="1"/>
</dbReference>
<feature type="domain" description="Bro-N" evidence="1">
    <location>
        <begin position="137"/>
        <end position="242"/>
    </location>
</feature>
<dbReference type="PANTHER" id="PTHR36180">
    <property type="entry name" value="DNA-BINDING PROTEIN-RELATED-RELATED"/>
    <property type="match status" value="1"/>
</dbReference>
<dbReference type="PRINTS" id="PR01994">
    <property type="entry name" value="ANTIREPRESSR"/>
</dbReference>
<dbReference type="InterPro" id="IPR018875">
    <property type="entry name" value="Antirepressor_Ant_N"/>
</dbReference>
<organism evidence="2 3">
    <name type="scientific">Methylomonas rapida</name>
    <dbReference type="NCBI Taxonomy" id="2963939"/>
    <lineage>
        <taxon>Bacteria</taxon>
        <taxon>Pseudomonadati</taxon>
        <taxon>Pseudomonadota</taxon>
        <taxon>Gammaproteobacteria</taxon>
        <taxon>Methylococcales</taxon>
        <taxon>Methylococcaceae</taxon>
        <taxon>Methylomonas</taxon>
    </lineage>
</organism>
<protein>
    <submittedName>
        <fullName evidence="2">BRO family protein</fullName>
    </submittedName>
</protein>
<evidence type="ECO:0000313" key="3">
    <source>
        <dbReference type="Proteomes" id="UP001162780"/>
    </source>
</evidence>
<sequence length="266" mass="29816">MTTQALTIPFHDQSLVAALINDMPHVALKPICDNLGIDWTAQFRRIKRNEFLNSTVAMMAIVAEDGKLREMLMMPIKYLNGWLFGVDASRVKPEIKPRLLDYQRECFKVLATHFMPSLRNGLVEMPNSQPQANSQPNTPIKLQFHNHSVRLVADENGEPWFMANDVCNVLGYASVAKALKDHCRSQGVTHRYPVTLEIGPRYPSFISLGNLYRMIIKSRRADAESFETWILAEALPKLRPANPGAPRLPAASSYGVTLGFAPLDDG</sequence>
<dbReference type="RefSeq" id="WP_255187902.1">
    <property type="nucleotide sequence ID" value="NZ_CP113517.1"/>
</dbReference>
<dbReference type="Pfam" id="PF02498">
    <property type="entry name" value="Bro-N"/>
    <property type="match status" value="1"/>
</dbReference>
<accession>A0ABY7GGK6</accession>
<dbReference type="PROSITE" id="PS51750">
    <property type="entry name" value="BRO_N"/>
    <property type="match status" value="1"/>
</dbReference>
<dbReference type="PANTHER" id="PTHR36180:SF2">
    <property type="entry name" value="BRO FAMILY PROTEIN"/>
    <property type="match status" value="1"/>
</dbReference>
<name>A0ABY7GGK6_9GAMM</name>